<keyword evidence="5 7" id="KW-0175">Coiled coil</keyword>
<evidence type="ECO:0000256" key="1">
    <source>
        <dbReference type="ARBA" id="ARBA00004245"/>
    </source>
</evidence>
<comment type="similarity">
    <text evidence="2">Belongs to the TACC family.</text>
</comment>
<sequence>MVGCPHLGVDPLRGEPDLKIEDLLIIVNIVIRDGSVKAYIKDFVSVVTVAPPGVESDFPSLIAPSQISGNCGNIMPPSITQSSEMNGLTDNMENDILNQRQEYYSRVLAEKDSEIKALEEIKSKMELQLAQEQSASRVLREYEKTMALYAQQIDEMKQKLDRADAIKQVLINERDQALEDLRNVENAFSDVHRKYERIKIIVENFRKNEDILKQRDYEMQIKLENRDKKIEALKQKCQEALETMHRDYENRLRDSETETHKLRALLRKTEMKIDSLENDLEQKGKENSQLSVLCDELISAAERG</sequence>
<organism evidence="9 10">
    <name type="scientific">Allacma fusca</name>
    <dbReference type="NCBI Taxonomy" id="39272"/>
    <lineage>
        <taxon>Eukaryota</taxon>
        <taxon>Metazoa</taxon>
        <taxon>Ecdysozoa</taxon>
        <taxon>Arthropoda</taxon>
        <taxon>Hexapoda</taxon>
        <taxon>Collembola</taxon>
        <taxon>Symphypleona</taxon>
        <taxon>Sminthuridae</taxon>
        <taxon>Allacma</taxon>
    </lineage>
</organism>
<evidence type="ECO:0000256" key="6">
    <source>
        <dbReference type="ARBA" id="ARBA00023212"/>
    </source>
</evidence>
<keyword evidence="3" id="KW-0963">Cytoplasm</keyword>
<evidence type="ECO:0000259" key="8">
    <source>
        <dbReference type="Pfam" id="PF05010"/>
    </source>
</evidence>
<evidence type="ECO:0000256" key="5">
    <source>
        <dbReference type="ARBA" id="ARBA00023054"/>
    </source>
</evidence>
<evidence type="ECO:0000313" key="9">
    <source>
        <dbReference type="EMBL" id="CAG7832893.1"/>
    </source>
</evidence>
<keyword evidence="10" id="KW-1185">Reference proteome</keyword>
<name>A0A8J2LD31_9HEXA</name>
<dbReference type="InterPro" id="IPR007707">
    <property type="entry name" value="TACC_C"/>
</dbReference>
<dbReference type="GO" id="GO:0007052">
    <property type="term" value="P:mitotic spindle organization"/>
    <property type="evidence" value="ECO:0007669"/>
    <property type="project" value="InterPro"/>
</dbReference>
<protein>
    <recommendedName>
        <fullName evidence="8">Transforming acidic coiled-coil-containing protein C-terminal domain-containing protein</fullName>
    </recommendedName>
</protein>
<dbReference type="FunFam" id="1.20.5.1700:FF:000001">
    <property type="entry name" value="Transforming acidic coiled-coil-containing protein 1 isoform 2"/>
    <property type="match status" value="1"/>
</dbReference>
<dbReference type="InterPro" id="IPR039915">
    <property type="entry name" value="TACC"/>
</dbReference>
<comment type="subcellular location">
    <subcellularLocation>
        <location evidence="1">Cytoplasm</location>
        <location evidence="1">Cytoskeleton</location>
    </subcellularLocation>
</comment>
<gene>
    <name evidence="9" type="ORF">AFUS01_LOCUS42551</name>
</gene>
<accession>A0A8J2LD31</accession>
<dbReference type="PANTHER" id="PTHR13924">
    <property type="entry name" value="TRANSFORMING ACIDIC COILED-COIL CONTAINING PROTEIN 1/2"/>
    <property type="match status" value="1"/>
</dbReference>
<evidence type="ECO:0000256" key="7">
    <source>
        <dbReference type="SAM" id="Coils"/>
    </source>
</evidence>
<dbReference type="Proteomes" id="UP000708208">
    <property type="component" value="Unassembled WGS sequence"/>
</dbReference>
<proteinExistence type="inferred from homology"/>
<evidence type="ECO:0000313" key="10">
    <source>
        <dbReference type="Proteomes" id="UP000708208"/>
    </source>
</evidence>
<dbReference type="GO" id="GO:0005856">
    <property type="term" value="C:cytoskeleton"/>
    <property type="evidence" value="ECO:0007669"/>
    <property type="project" value="UniProtKB-SubCell"/>
</dbReference>
<dbReference type="OrthoDB" id="10255048at2759"/>
<dbReference type="Pfam" id="PF05010">
    <property type="entry name" value="TACC_C"/>
    <property type="match status" value="1"/>
</dbReference>
<feature type="coiled-coil region" evidence="7">
    <location>
        <begin position="108"/>
        <end position="187"/>
    </location>
</feature>
<comment type="caution">
    <text evidence="9">The sequence shown here is derived from an EMBL/GenBank/DDBJ whole genome shotgun (WGS) entry which is preliminary data.</text>
</comment>
<keyword evidence="6" id="KW-0206">Cytoskeleton</keyword>
<evidence type="ECO:0000256" key="2">
    <source>
        <dbReference type="ARBA" id="ARBA00009423"/>
    </source>
</evidence>
<reference evidence="9" key="1">
    <citation type="submission" date="2021-06" db="EMBL/GenBank/DDBJ databases">
        <authorList>
            <person name="Hodson N. C."/>
            <person name="Mongue J. A."/>
            <person name="Jaron S. K."/>
        </authorList>
    </citation>
    <scope>NUCLEOTIDE SEQUENCE</scope>
</reference>
<evidence type="ECO:0000256" key="4">
    <source>
        <dbReference type="ARBA" id="ARBA00022553"/>
    </source>
</evidence>
<dbReference type="PANTHER" id="PTHR13924:SF10">
    <property type="entry name" value="TRANSFORMING ACIDIC COILED-COIL PROTEIN, ISOFORM K"/>
    <property type="match status" value="1"/>
</dbReference>
<dbReference type="AlphaFoldDB" id="A0A8J2LD31"/>
<dbReference type="GO" id="GO:0005737">
    <property type="term" value="C:cytoplasm"/>
    <property type="evidence" value="ECO:0007669"/>
    <property type="project" value="TreeGrafter"/>
</dbReference>
<keyword evidence="4" id="KW-0597">Phosphoprotein</keyword>
<dbReference type="EMBL" id="CAJVCH010567554">
    <property type="protein sequence ID" value="CAG7832893.1"/>
    <property type="molecule type" value="Genomic_DNA"/>
</dbReference>
<feature type="coiled-coil region" evidence="7">
    <location>
        <begin position="223"/>
        <end position="293"/>
    </location>
</feature>
<evidence type="ECO:0000256" key="3">
    <source>
        <dbReference type="ARBA" id="ARBA00022490"/>
    </source>
</evidence>
<feature type="domain" description="Transforming acidic coiled-coil-containing protein C-terminal" evidence="8">
    <location>
        <begin position="110"/>
        <end position="298"/>
    </location>
</feature>